<dbReference type="InterPro" id="IPR041457">
    <property type="entry name" value="CxC2_KDZ-assoc"/>
</dbReference>
<protein>
    <recommendedName>
        <fullName evidence="2">CxC2-like cysteine cluster KDZ transposase-associated domain-containing protein</fullName>
    </recommendedName>
</protein>
<dbReference type="Pfam" id="PF18758">
    <property type="entry name" value="KDZ"/>
    <property type="match status" value="1"/>
</dbReference>
<reference evidence="3" key="1">
    <citation type="submission" date="2023-03" db="EMBL/GenBank/DDBJ databases">
        <title>Massive genome expansion in bonnet fungi (Mycena s.s.) driven by repeated elements and novel gene families across ecological guilds.</title>
        <authorList>
            <consortium name="Lawrence Berkeley National Laboratory"/>
            <person name="Harder C.B."/>
            <person name="Miyauchi S."/>
            <person name="Viragh M."/>
            <person name="Kuo A."/>
            <person name="Thoen E."/>
            <person name="Andreopoulos B."/>
            <person name="Lu D."/>
            <person name="Skrede I."/>
            <person name="Drula E."/>
            <person name="Henrissat B."/>
            <person name="Morin E."/>
            <person name="Kohler A."/>
            <person name="Barry K."/>
            <person name="LaButti K."/>
            <person name="Morin E."/>
            <person name="Salamov A."/>
            <person name="Lipzen A."/>
            <person name="Mereny Z."/>
            <person name="Hegedus B."/>
            <person name="Baldrian P."/>
            <person name="Stursova M."/>
            <person name="Weitz H."/>
            <person name="Taylor A."/>
            <person name="Grigoriev I.V."/>
            <person name="Nagy L.G."/>
            <person name="Martin F."/>
            <person name="Kauserud H."/>
        </authorList>
    </citation>
    <scope>NUCLEOTIDE SEQUENCE</scope>
    <source>
        <strain evidence="3">CBHHK002</strain>
    </source>
</reference>
<organism evidence="3 4">
    <name type="scientific">Mycena albidolilacea</name>
    <dbReference type="NCBI Taxonomy" id="1033008"/>
    <lineage>
        <taxon>Eukaryota</taxon>
        <taxon>Fungi</taxon>
        <taxon>Dikarya</taxon>
        <taxon>Basidiomycota</taxon>
        <taxon>Agaricomycotina</taxon>
        <taxon>Agaricomycetes</taxon>
        <taxon>Agaricomycetidae</taxon>
        <taxon>Agaricales</taxon>
        <taxon>Marasmiineae</taxon>
        <taxon>Mycenaceae</taxon>
        <taxon>Mycena</taxon>
    </lineage>
</organism>
<gene>
    <name evidence="3" type="ORF">DFH08DRAFT_972261</name>
</gene>
<comment type="caution">
    <text evidence="3">The sequence shown here is derived from an EMBL/GenBank/DDBJ whole genome shotgun (WGS) entry which is preliminary data.</text>
</comment>
<feature type="domain" description="CxC2-like cysteine cluster KDZ transposase-associated" evidence="2">
    <location>
        <begin position="206"/>
        <end position="319"/>
    </location>
</feature>
<evidence type="ECO:0000313" key="4">
    <source>
        <dbReference type="Proteomes" id="UP001218218"/>
    </source>
</evidence>
<evidence type="ECO:0000259" key="2">
    <source>
        <dbReference type="Pfam" id="PF18803"/>
    </source>
</evidence>
<sequence>MDSRSHKRKAKAPTLVTGATSTQEWFRSQDDRRMRSRVAVVGDTAPAGAMSSADWYQEDLVTSRAREDPDFTYQLGNNALACEPDQAVEDGIEVVLQKFPRYPNADRPLKAWYPHIDDYIEEQLRREGRGSAKVYGRCAGVRCQDPHPERPNHGCDGLPEYRCVDEACAGEVMYCRACVVTAHVQHPTHFLERWTGTYFVRKRTALKDLGLRVQLNHPPGVVCPFGRPGPGDFVLYDLSGVHEISVDFCGCRTNDGSEGGGPPLEHRTQLLRACWWPATIHSPKTCATFSVLRLFQLLNCMGKLSAYDFLRGLEMCTNHDGLDKPPDRRKPFMHIMRQWREVKRMKRFKCGHLAGGARATSQGELALQCRACPHPGWNLPENWETIDPFYRFIYCVFLAMDANFRLSNRNVSTELADPILGDGFGFFCRREGEDGYKSHIAKHASEQEISNCSGFQAMFMANTKRVKGLRTTGIGGVTCSRHNMWQGNGMGDLQVGERYCNMDFLLLSVLLGFQMLLLAVSYDIACQYGVNFWERMERMPEEWWLKLGREYVIWKVPNFHLPPHKPWCHGPFSFHFMLGAGMTTGEGVEQNWAFSNGAAGSTRLMGPGARHATLEDVFGFHNYDRTLAMHRILPKRLAVGIKEGLRHQAVFDAFSRGLEESRPALVAEWKQKVLAWEAIPNPKPEDSPFKLASEVTTLRDIQLQIATEELIHTEDDTDSVEIERDHSPGSFITMGLELEVVQRKLEVDVRALKDPSVVQRLAFTKRRTAVRNRITKFRQLQRVYMPALRVLLSEEQKEAYDGNGEQLPEATRLFMPSELPSKRVRAKVCAAGLAEIEARMRYGEASESLEGVRHGLRTRTMTNRYKLRNYTGEGQAMMTRGQGLLRQINIAIHVAKLQYRYARAALLVLRGHGDWELELRVLEDDDVRALNERALTAEEKAQNKWWAELGGAIIEGGIDRAAALAAGEGSHTLSWIWYSVHTSADDQDPRLDDALRLEWSKAFARTRRLSEEVRLLREEMRRTIAYGRTAAEKWDELASEEQPGMEPEVAEGRQAYAFEHAATERQTCGTLDRNWAGILAKADAYLEGRTVEDRESVVTVEMELGDELDPEEEEARLEGEEEE</sequence>
<dbReference type="EMBL" id="JARIHO010000063">
    <property type="protein sequence ID" value="KAJ7315237.1"/>
    <property type="molecule type" value="Genomic_DNA"/>
</dbReference>
<dbReference type="InterPro" id="IPR040521">
    <property type="entry name" value="KDZ"/>
</dbReference>
<dbReference type="Pfam" id="PF18803">
    <property type="entry name" value="CxC2"/>
    <property type="match status" value="1"/>
</dbReference>
<proteinExistence type="predicted"/>
<feature type="compositionally biased region" description="Basic residues" evidence="1">
    <location>
        <begin position="1"/>
        <end position="11"/>
    </location>
</feature>
<dbReference type="AlphaFoldDB" id="A0AAD6ZBM9"/>
<evidence type="ECO:0000256" key="1">
    <source>
        <dbReference type="SAM" id="MobiDB-lite"/>
    </source>
</evidence>
<name>A0AAD6ZBM9_9AGAR</name>
<dbReference type="Proteomes" id="UP001218218">
    <property type="component" value="Unassembled WGS sequence"/>
</dbReference>
<keyword evidence="4" id="KW-1185">Reference proteome</keyword>
<feature type="region of interest" description="Disordered" evidence="1">
    <location>
        <begin position="1"/>
        <end position="28"/>
    </location>
</feature>
<feature type="compositionally biased region" description="Polar residues" evidence="1">
    <location>
        <begin position="17"/>
        <end position="26"/>
    </location>
</feature>
<accession>A0AAD6ZBM9</accession>
<evidence type="ECO:0000313" key="3">
    <source>
        <dbReference type="EMBL" id="KAJ7315237.1"/>
    </source>
</evidence>
<feature type="region of interest" description="Disordered" evidence="1">
    <location>
        <begin position="1104"/>
        <end position="1123"/>
    </location>
</feature>